<dbReference type="KEGG" id="bse:Bsel_1898"/>
<protein>
    <recommendedName>
        <fullName evidence="3">YhfH family protein</fullName>
    </recommendedName>
</protein>
<dbReference type="AlphaFoldDB" id="D6XUB6"/>
<dbReference type="Pfam" id="PF14149">
    <property type="entry name" value="YhfH"/>
    <property type="match status" value="1"/>
</dbReference>
<accession>D6XUB6</accession>
<sequence length="44" mass="4947">MMISSVEFFENLPPKECASCGDVIDEMHECYGNDCQTCAEEKVL</sequence>
<gene>
    <name evidence="1" type="ordered locus">Bsel_1898</name>
</gene>
<evidence type="ECO:0000313" key="1">
    <source>
        <dbReference type="EMBL" id="ADH99402.1"/>
    </source>
</evidence>
<proteinExistence type="predicted"/>
<dbReference type="Proteomes" id="UP000000271">
    <property type="component" value="Chromosome"/>
</dbReference>
<keyword evidence="2" id="KW-1185">Reference proteome</keyword>
<reference evidence="1" key="1">
    <citation type="submission" date="2009-10" db="EMBL/GenBank/DDBJ databases">
        <title>Complete sequence of Bacillus selenitireducens MLS10.</title>
        <authorList>
            <consortium name="US DOE Joint Genome Institute"/>
            <person name="Lucas S."/>
            <person name="Copeland A."/>
            <person name="Lapidus A."/>
            <person name="Glavina del Rio T."/>
            <person name="Dalin E."/>
            <person name="Tice H."/>
            <person name="Bruce D."/>
            <person name="Goodwin L."/>
            <person name="Pitluck S."/>
            <person name="Sims D."/>
            <person name="Brettin T."/>
            <person name="Detter J.C."/>
            <person name="Han C."/>
            <person name="Larimer F."/>
            <person name="Land M."/>
            <person name="Hauser L."/>
            <person name="Kyrpides N."/>
            <person name="Ovchinnikova G."/>
            <person name="Stolz J."/>
        </authorList>
    </citation>
    <scope>NUCLEOTIDE SEQUENCE [LARGE SCALE GENOMIC DNA]</scope>
    <source>
        <strain evidence="1">MLS10</strain>
    </source>
</reference>
<dbReference type="InterPro" id="IPR025432">
    <property type="entry name" value="YhfH-like"/>
</dbReference>
<name>D6XUB6_BACIE</name>
<evidence type="ECO:0000313" key="2">
    <source>
        <dbReference type="Proteomes" id="UP000000271"/>
    </source>
</evidence>
<organism evidence="1 2">
    <name type="scientific">Bacillus selenitireducens (strain ATCC 700615 / DSM 15326 / MLS10)</name>
    <dbReference type="NCBI Taxonomy" id="439292"/>
    <lineage>
        <taxon>Bacteria</taxon>
        <taxon>Bacillati</taxon>
        <taxon>Bacillota</taxon>
        <taxon>Bacilli</taxon>
        <taxon>Bacillales</taxon>
        <taxon>Bacillaceae</taxon>
        <taxon>Salisediminibacterium</taxon>
    </lineage>
</organism>
<evidence type="ECO:0008006" key="3">
    <source>
        <dbReference type="Google" id="ProtNLM"/>
    </source>
</evidence>
<dbReference type="HOGENOM" id="CLU_213663_0_0_9"/>
<dbReference type="EMBL" id="CP001791">
    <property type="protein sequence ID" value="ADH99402.1"/>
    <property type="molecule type" value="Genomic_DNA"/>
</dbReference>
<dbReference type="OrthoDB" id="1122256at2"/>